<feature type="transmembrane region" description="Helical" evidence="1">
    <location>
        <begin position="217"/>
        <end position="236"/>
    </location>
</feature>
<name>A0A165QIS3_9APHY</name>
<feature type="domain" description="DUF6533" evidence="2">
    <location>
        <begin position="65"/>
        <end position="106"/>
    </location>
</feature>
<dbReference type="Pfam" id="PF20151">
    <property type="entry name" value="DUF6533"/>
    <property type="match status" value="1"/>
</dbReference>
<organism evidence="3 4">
    <name type="scientific">Daedalea quercina L-15889</name>
    <dbReference type="NCBI Taxonomy" id="1314783"/>
    <lineage>
        <taxon>Eukaryota</taxon>
        <taxon>Fungi</taxon>
        <taxon>Dikarya</taxon>
        <taxon>Basidiomycota</taxon>
        <taxon>Agaricomycotina</taxon>
        <taxon>Agaricomycetes</taxon>
        <taxon>Polyporales</taxon>
        <taxon>Fomitopsis</taxon>
    </lineage>
</organism>
<dbReference type="AlphaFoldDB" id="A0A165QIS3"/>
<evidence type="ECO:0000256" key="1">
    <source>
        <dbReference type="SAM" id="Phobius"/>
    </source>
</evidence>
<evidence type="ECO:0000313" key="4">
    <source>
        <dbReference type="Proteomes" id="UP000076727"/>
    </source>
</evidence>
<keyword evidence="1" id="KW-0812">Transmembrane</keyword>
<gene>
    <name evidence="3" type="ORF">DAEQUDRAFT_726489</name>
</gene>
<accession>A0A165QIS3</accession>
<evidence type="ECO:0000259" key="2">
    <source>
        <dbReference type="Pfam" id="PF20151"/>
    </source>
</evidence>
<dbReference type="OrthoDB" id="3251775at2759"/>
<dbReference type="EMBL" id="KV429057">
    <property type="protein sequence ID" value="KZT69522.1"/>
    <property type="molecule type" value="Genomic_DNA"/>
</dbReference>
<keyword evidence="1" id="KW-0472">Membrane</keyword>
<keyword evidence="1" id="KW-1133">Transmembrane helix</keyword>
<reference evidence="3 4" key="1">
    <citation type="journal article" date="2016" name="Mol. Biol. Evol.">
        <title>Comparative Genomics of Early-Diverging Mushroom-Forming Fungi Provides Insights into the Origins of Lignocellulose Decay Capabilities.</title>
        <authorList>
            <person name="Nagy L.G."/>
            <person name="Riley R."/>
            <person name="Tritt A."/>
            <person name="Adam C."/>
            <person name="Daum C."/>
            <person name="Floudas D."/>
            <person name="Sun H."/>
            <person name="Yadav J.S."/>
            <person name="Pangilinan J."/>
            <person name="Larsson K.H."/>
            <person name="Matsuura K."/>
            <person name="Barry K."/>
            <person name="Labutti K."/>
            <person name="Kuo R."/>
            <person name="Ohm R.A."/>
            <person name="Bhattacharya S.S."/>
            <person name="Shirouzu T."/>
            <person name="Yoshinaga Y."/>
            <person name="Martin F.M."/>
            <person name="Grigoriev I.V."/>
            <person name="Hibbett D.S."/>
        </authorList>
    </citation>
    <scope>NUCLEOTIDE SEQUENCE [LARGE SCALE GENOMIC DNA]</scope>
    <source>
        <strain evidence="3 4">L-15889</strain>
    </source>
</reference>
<keyword evidence="4" id="KW-1185">Reference proteome</keyword>
<dbReference type="Proteomes" id="UP000076727">
    <property type="component" value="Unassembled WGS sequence"/>
</dbReference>
<protein>
    <recommendedName>
        <fullName evidence="2">DUF6533 domain-containing protein</fullName>
    </recommendedName>
</protein>
<feature type="transmembrane region" description="Helical" evidence="1">
    <location>
        <begin position="94"/>
        <end position="113"/>
    </location>
</feature>
<sequence length="339" mass="37578">MLVNLIAVPCPECQGYITSVLGATYEYLRPSTPSTWAPASSGSPPHGLMQLFDPASIIVARNITAVALSLTLWDHVLTFGREIQLLWRLRWSPLQVLLLLNRYGAIASMIFITKNVASFSHMSWVTVTNEVCQAMIILITVYCIVNSASSQFALLIHVHKLFDERSAYRSALAVGFIACFSASITFGALSIKQTFAAIQNHVPGSLCVNLLRRDFEIGMWGAMVLYNVYVFLLLAINAMHRPRRSDSEIVARLLQEGAFVFLTCSALRLSQLVSSVLTVGVQSILVPLVAWSIDGILTYRLLLKVKAVEMVTEGRIAQLVNLAEAPSIQVYHEVYMQER</sequence>
<feature type="transmembrane region" description="Helical" evidence="1">
    <location>
        <begin position="133"/>
        <end position="158"/>
    </location>
</feature>
<proteinExistence type="predicted"/>
<feature type="transmembrane region" description="Helical" evidence="1">
    <location>
        <begin position="170"/>
        <end position="191"/>
    </location>
</feature>
<dbReference type="InterPro" id="IPR045340">
    <property type="entry name" value="DUF6533"/>
</dbReference>
<evidence type="ECO:0000313" key="3">
    <source>
        <dbReference type="EMBL" id="KZT69522.1"/>
    </source>
</evidence>